<gene>
    <name evidence="5" type="primary">MSP1_15</name>
    <name evidence="5" type="ORF">CK203_093485</name>
</gene>
<evidence type="ECO:0000256" key="3">
    <source>
        <dbReference type="ARBA" id="ARBA00023180"/>
    </source>
</evidence>
<dbReference type="InterPro" id="IPR032675">
    <property type="entry name" value="LRR_dom_sf"/>
</dbReference>
<dbReference type="PANTHER" id="PTHR48056">
    <property type="entry name" value="LRR RECEPTOR-LIKE SERINE/THREONINE-PROTEIN KINASE-RELATED"/>
    <property type="match status" value="1"/>
</dbReference>
<keyword evidence="1" id="KW-0433">Leucine-rich repeat</keyword>
<dbReference type="InterPro" id="IPR001245">
    <property type="entry name" value="Ser-Thr/Tyr_kinase_cat_dom"/>
</dbReference>
<keyword evidence="5" id="KW-0808">Transferase</keyword>
<dbReference type="Gene3D" id="1.10.510.10">
    <property type="entry name" value="Transferase(Phosphotransferase) domain 1"/>
    <property type="match status" value="1"/>
</dbReference>
<name>A0A438BND7_VITVI</name>
<dbReference type="PANTHER" id="PTHR48056:SF58">
    <property type="entry name" value="LEUCINE-RICH REPEAT RECEPTOR PROTEIN KINASE MSP1-LIKE ISOFORM X1"/>
    <property type="match status" value="1"/>
</dbReference>
<keyword evidence="5" id="KW-0675">Receptor</keyword>
<feature type="domain" description="Serine-threonine/tyrosine-protein kinase catalytic" evidence="4">
    <location>
        <begin position="234"/>
        <end position="280"/>
    </location>
</feature>
<dbReference type="SUPFAM" id="SSF52058">
    <property type="entry name" value="L domain-like"/>
    <property type="match status" value="1"/>
</dbReference>
<keyword evidence="2" id="KW-0677">Repeat</keyword>
<comment type="caution">
    <text evidence="5">The sequence shown here is derived from an EMBL/GenBank/DDBJ whole genome shotgun (WGS) entry which is preliminary data.</text>
</comment>
<dbReference type="AlphaFoldDB" id="A0A438BND7"/>
<evidence type="ECO:0000313" key="5">
    <source>
        <dbReference type="EMBL" id="RVW12483.1"/>
    </source>
</evidence>
<dbReference type="Gene3D" id="3.80.10.10">
    <property type="entry name" value="Ribonuclease Inhibitor"/>
    <property type="match status" value="1"/>
</dbReference>
<dbReference type="InterPro" id="IPR011009">
    <property type="entry name" value="Kinase-like_dom_sf"/>
</dbReference>
<keyword evidence="3" id="KW-0325">Glycoprotein</keyword>
<protein>
    <submittedName>
        <fullName evidence="5">Leucine-rich repeat receptor protein kinase MSP1</fullName>
    </submittedName>
</protein>
<dbReference type="InterPro" id="IPR001611">
    <property type="entry name" value="Leu-rich_rpt"/>
</dbReference>
<reference evidence="5 6" key="1">
    <citation type="journal article" date="2018" name="PLoS Genet.">
        <title>Population sequencing reveals clonal diversity and ancestral inbreeding in the grapevine cultivar Chardonnay.</title>
        <authorList>
            <person name="Roach M.J."/>
            <person name="Johnson D.L."/>
            <person name="Bohlmann J."/>
            <person name="van Vuuren H.J."/>
            <person name="Jones S.J."/>
            <person name="Pretorius I.S."/>
            <person name="Schmidt S.A."/>
            <person name="Borneman A.R."/>
        </authorList>
    </citation>
    <scope>NUCLEOTIDE SEQUENCE [LARGE SCALE GENOMIC DNA]</scope>
    <source>
        <strain evidence="6">cv. Chardonnay</strain>
        <tissue evidence="5">Leaf</tissue>
    </source>
</reference>
<dbReference type="GO" id="GO:0004672">
    <property type="term" value="F:protein kinase activity"/>
    <property type="evidence" value="ECO:0007669"/>
    <property type="project" value="InterPro"/>
</dbReference>
<evidence type="ECO:0000256" key="2">
    <source>
        <dbReference type="ARBA" id="ARBA00022737"/>
    </source>
</evidence>
<keyword evidence="5" id="KW-0418">Kinase</keyword>
<evidence type="ECO:0000313" key="6">
    <source>
        <dbReference type="Proteomes" id="UP000288805"/>
    </source>
</evidence>
<accession>A0A438BND7</accession>
<evidence type="ECO:0000256" key="1">
    <source>
        <dbReference type="ARBA" id="ARBA00022614"/>
    </source>
</evidence>
<proteinExistence type="predicted"/>
<dbReference type="EMBL" id="QGNW01002703">
    <property type="protein sequence ID" value="RVW12483.1"/>
    <property type="molecule type" value="Genomic_DNA"/>
</dbReference>
<sequence>MELTDWTYTNGSGQIDELVFNGKFPKKSHLTYLNIAQNSFEGELPASFGGLTHLIYILAANAGLSGRILGELKICNAKSLIILVPSDNYFTAGYSGTVKKLFSAKIPDQLWESKTLMGILFSNNLLTGPAVPKFFALRNLQGLVLLHNHVTGTIPVDLGLFTGYAPEICMKNQQCSALLPLSLLGRATHLQGMLRQKTVVVDKGKGKLVAVMKPLDILSVTENFSKTNIIGDVGKLKHENLVPLLGYCIFEDEKFLVYECMENGSLDVWLRNRTDAVEAMDWPTRFKIGLGSARGRFSASWHYFGLARIISACESYGSTVLAGTLDVYLQNTGILWWLLATSKGDVCNFGVVILELVTGRAPTGQADVEGGNLVGWVGWMVANGREDDEQYPYFSTITMWKDEMLCAFNCMIAHI</sequence>
<organism evidence="5 6">
    <name type="scientific">Vitis vinifera</name>
    <name type="common">Grape</name>
    <dbReference type="NCBI Taxonomy" id="29760"/>
    <lineage>
        <taxon>Eukaryota</taxon>
        <taxon>Viridiplantae</taxon>
        <taxon>Streptophyta</taxon>
        <taxon>Embryophyta</taxon>
        <taxon>Tracheophyta</taxon>
        <taxon>Spermatophyta</taxon>
        <taxon>Magnoliopsida</taxon>
        <taxon>eudicotyledons</taxon>
        <taxon>Gunneridae</taxon>
        <taxon>Pentapetalae</taxon>
        <taxon>rosids</taxon>
        <taxon>Vitales</taxon>
        <taxon>Vitaceae</taxon>
        <taxon>Viteae</taxon>
        <taxon>Vitis</taxon>
    </lineage>
</organism>
<dbReference type="Pfam" id="PF00560">
    <property type="entry name" value="LRR_1"/>
    <property type="match status" value="1"/>
</dbReference>
<dbReference type="Proteomes" id="UP000288805">
    <property type="component" value="Unassembled WGS sequence"/>
</dbReference>
<dbReference type="Pfam" id="PF07714">
    <property type="entry name" value="PK_Tyr_Ser-Thr"/>
    <property type="match status" value="1"/>
</dbReference>
<dbReference type="InterPro" id="IPR050647">
    <property type="entry name" value="Plant_LRR-RLKs"/>
</dbReference>
<evidence type="ECO:0000259" key="4">
    <source>
        <dbReference type="Pfam" id="PF07714"/>
    </source>
</evidence>
<dbReference type="SUPFAM" id="SSF56112">
    <property type="entry name" value="Protein kinase-like (PK-like)"/>
    <property type="match status" value="1"/>
</dbReference>